<evidence type="ECO:0000259" key="5">
    <source>
        <dbReference type="PROSITE" id="PS51401"/>
    </source>
</evidence>
<gene>
    <name evidence="6" type="primary">CHORDC1</name>
    <name evidence="6" type="ORF">NPIL_603991</name>
</gene>
<comment type="caution">
    <text evidence="6">The sequence shown here is derived from an EMBL/GenBank/DDBJ whole genome shotgun (WGS) entry which is preliminary data.</text>
</comment>
<dbReference type="Gene3D" id="2.60.40.790">
    <property type="match status" value="1"/>
</dbReference>
<accession>A0A8X6T2Q0</accession>
<dbReference type="InterPro" id="IPR039790">
    <property type="entry name" value="CHRD1"/>
</dbReference>
<dbReference type="PANTHER" id="PTHR46983:SF3">
    <property type="entry name" value="CHPADIPLOID STATE MAINTENANCE PROTEIN CHPA"/>
    <property type="match status" value="1"/>
</dbReference>
<dbReference type="OrthoDB" id="10261079at2759"/>
<evidence type="ECO:0000313" key="6">
    <source>
        <dbReference type="EMBL" id="GFS72856.1"/>
    </source>
</evidence>
<feature type="domain" description="CHORD" evidence="5">
    <location>
        <begin position="247"/>
        <end position="306"/>
    </location>
</feature>
<evidence type="ECO:0000259" key="4">
    <source>
        <dbReference type="PROSITE" id="PS51203"/>
    </source>
</evidence>
<dbReference type="InterPro" id="IPR008978">
    <property type="entry name" value="HSP20-like_chaperone"/>
</dbReference>
<evidence type="ECO:0000256" key="1">
    <source>
        <dbReference type="ARBA" id="ARBA00022723"/>
    </source>
</evidence>
<dbReference type="InterPro" id="IPR007051">
    <property type="entry name" value="CHORD_dom"/>
</dbReference>
<dbReference type="InterPro" id="IPR007052">
    <property type="entry name" value="CS_dom"/>
</dbReference>
<evidence type="ECO:0000256" key="3">
    <source>
        <dbReference type="ARBA" id="ARBA00022833"/>
    </source>
</evidence>
<reference evidence="6" key="1">
    <citation type="submission" date="2020-08" db="EMBL/GenBank/DDBJ databases">
        <title>Multicomponent nature underlies the extraordinary mechanical properties of spider dragline silk.</title>
        <authorList>
            <person name="Kono N."/>
            <person name="Nakamura H."/>
            <person name="Mori M."/>
            <person name="Yoshida Y."/>
            <person name="Ohtoshi R."/>
            <person name="Malay A.D."/>
            <person name="Moran D.A.P."/>
            <person name="Tomita M."/>
            <person name="Numata K."/>
            <person name="Arakawa K."/>
        </authorList>
    </citation>
    <scope>NUCLEOTIDE SEQUENCE</scope>
</reference>
<dbReference type="EMBL" id="BMAW01001161">
    <property type="protein sequence ID" value="GFS72856.1"/>
    <property type="molecule type" value="Genomic_DNA"/>
</dbReference>
<dbReference type="Gene3D" id="4.10.1130.20">
    <property type="match status" value="2"/>
</dbReference>
<proteinExistence type="predicted"/>
<evidence type="ECO:0000256" key="2">
    <source>
        <dbReference type="ARBA" id="ARBA00022737"/>
    </source>
</evidence>
<dbReference type="AlphaFoldDB" id="A0A8X6T2Q0"/>
<dbReference type="GO" id="GO:0046872">
    <property type="term" value="F:metal ion binding"/>
    <property type="evidence" value="ECO:0007669"/>
    <property type="project" value="UniProtKB-KW"/>
</dbReference>
<feature type="domain" description="CHORD" evidence="5">
    <location>
        <begin position="109"/>
        <end position="168"/>
    </location>
</feature>
<keyword evidence="7" id="KW-1185">Reference proteome</keyword>
<organism evidence="6 7">
    <name type="scientific">Nephila pilipes</name>
    <name type="common">Giant wood spider</name>
    <name type="synonym">Nephila maculata</name>
    <dbReference type="NCBI Taxonomy" id="299642"/>
    <lineage>
        <taxon>Eukaryota</taxon>
        <taxon>Metazoa</taxon>
        <taxon>Ecdysozoa</taxon>
        <taxon>Arthropoda</taxon>
        <taxon>Chelicerata</taxon>
        <taxon>Arachnida</taxon>
        <taxon>Araneae</taxon>
        <taxon>Araneomorphae</taxon>
        <taxon>Entelegynae</taxon>
        <taxon>Araneoidea</taxon>
        <taxon>Nephilidae</taxon>
        <taxon>Nephila</taxon>
    </lineage>
</organism>
<dbReference type="Pfam" id="PF04968">
    <property type="entry name" value="CHORD"/>
    <property type="match status" value="2"/>
</dbReference>
<keyword evidence="3" id="KW-0862">Zinc</keyword>
<dbReference type="PROSITE" id="PS51401">
    <property type="entry name" value="CHORD"/>
    <property type="match status" value="2"/>
</dbReference>
<dbReference type="PANTHER" id="PTHR46983">
    <property type="entry name" value="CYSTEINE AND HISTIDINE-RICH DOMAIN-CONTAINING PROTEIN 1"/>
    <property type="match status" value="1"/>
</dbReference>
<feature type="domain" description="CS" evidence="4">
    <location>
        <begin position="317"/>
        <end position="407"/>
    </location>
</feature>
<protein>
    <submittedName>
        <fullName evidence="6">Cysteine and histidine-rich domain-containing protein 1</fullName>
    </submittedName>
</protein>
<dbReference type="Proteomes" id="UP000887013">
    <property type="component" value="Unassembled WGS sequence"/>
</dbReference>
<dbReference type="Pfam" id="PF04969">
    <property type="entry name" value="CS"/>
    <property type="match status" value="1"/>
</dbReference>
<keyword evidence="1" id="KW-0479">Metal-binding</keyword>
<keyword evidence="2" id="KW-0677">Repeat</keyword>
<name>A0A8X6T2Q0_NEPPI</name>
<sequence length="422" mass="47836">MHGADKTPPEQYDNVLSLLQNTLDSPHFFPQANQEAVPKNLNKEPPNKKIKTQRYVSTKKKTSQKASTTFRKPTQEECQSISSSLILTAKTKQGNRNFFIMSGDGKLQCYNRSCGQTFDPATNTEKSCLNHPGLPVFHDAYKIWSCCNKKTTDFTEFLNIKGCTHSYHSNVKAPEPEKPAVKDINQEVPKPLEQRVVLPRPDANEPLEHLPIIVGTSLKPMLEKMQTEITLVPDVVNDSVIQLNTPCQNKGCHEVYKGQYSNTETCLYHSGVPVFHEGMKYWSCCVKRTTDFNSFLEQVGCTTGLHKWHKDKNVENKVKCRYDWHQTGNNVIISVYSKCPLPDLSYVESNAVKLHIHITFGKDKEVFDEEIILFGIIDTSGSNVTYLGSKVEIKLKKAEAIAWKDLRLRDVLNINAMSIQNK</sequence>
<evidence type="ECO:0000313" key="7">
    <source>
        <dbReference type="Proteomes" id="UP000887013"/>
    </source>
</evidence>
<dbReference type="PROSITE" id="PS51203">
    <property type="entry name" value="CS"/>
    <property type="match status" value="1"/>
</dbReference>
<dbReference type="SUPFAM" id="SSF49764">
    <property type="entry name" value="HSP20-like chaperones"/>
    <property type="match status" value="1"/>
</dbReference>